<keyword evidence="9" id="KW-0808">Transferase</keyword>
<keyword evidence="5 7" id="KW-1133">Transmembrane helix</keyword>
<comment type="caution">
    <text evidence="9">The sequence shown here is derived from an EMBL/GenBank/DDBJ whole genome shotgun (WGS) entry which is preliminary data.</text>
</comment>
<dbReference type="EMBL" id="JAJNOR010000002">
    <property type="protein sequence ID" value="MCD2492135.1"/>
    <property type="molecule type" value="Genomic_DNA"/>
</dbReference>
<dbReference type="GO" id="GO:0005886">
    <property type="term" value="C:plasma membrane"/>
    <property type="evidence" value="ECO:0007669"/>
    <property type="project" value="UniProtKB-SubCell"/>
</dbReference>
<keyword evidence="6 7" id="KW-0472">Membrane</keyword>
<feature type="transmembrane region" description="Helical" evidence="7">
    <location>
        <begin position="12"/>
        <end position="31"/>
    </location>
</feature>
<dbReference type="GO" id="GO:0009246">
    <property type="term" value="P:enterobacterial common antigen biosynthetic process"/>
    <property type="evidence" value="ECO:0007669"/>
    <property type="project" value="TreeGrafter"/>
</dbReference>
<dbReference type="RefSeq" id="WP_231062046.1">
    <property type="nucleotide sequence ID" value="NZ_JAJNOR010000002.1"/>
</dbReference>
<evidence type="ECO:0000256" key="3">
    <source>
        <dbReference type="ARBA" id="ARBA00022475"/>
    </source>
</evidence>
<dbReference type="PANTHER" id="PTHR40074">
    <property type="entry name" value="O-ACETYLTRANSFERASE WECH"/>
    <property type="match status" value="1"/>
</dbReference>
<dbReference type="AlphaFoldDB" id="A0AAP2RJQ8"/>
<dbReference type="Proteomes" id="UP001299265">
    <property type="component" value="Unassembled WGS sequence"/>
</dbReference>
<protein>
    <submittedName>
        <fullName evidence="9">Acyltransferase</fullName>
    </submittedName>
</protein>
<feature type="transmembrane region" description="Helical" evidence="7">
    <location>
        <begin position="195"/>
        <end position="213"/>
    </location>
</feature>
<evidence type="ECO:0000259" key="8">
    <source>
        <dbReference type="Pfam" id="PF01757"/>
    </source>
</evidence>
<sequence length="347" mass="41018">MKKERLFYLDFIRALATIMILLTHYNARYLFYYMNPAKPENAIISLYPFHLYIGDLGVALFFIISGVSLMYVYHKKCELKQFYSKRFQSIYPMFWITYFIAFLYFFFCLKHMIHMEVPKQNFILTILGLDGYLFGVVPSYYILGEWFLGCIILMYLIFPLLRKLLLSHPWILCIGAVLIYIPFAFYEWFPSFSSSKLLFVRIPELIFGMIFIWKIKESRLWMAIIGVIILACTVFFNPALPSSVKTTYIGISFFIVLVYISKWLDRPIFRGICRTISKYSYAAFLTHHVIIDELAKHFPMADLSRSSRYLLFILYICITALVSWLVYQLNARIIQAIRNNPIRNISS</sequence>
<comment type="subcellular location">
    <subcellularLocation>
        <location evidence="1">Cell membrane</location>
        <topology evidence="1">Multi-pass membrane protein</topology>
    </subcellularLocation>
</comment>
<feature type="transmembrane region" description="Helical" evidence="7">
    <location>
        <begin position="220"/>
        <end position="240"/>
    </location>
</feature>
<comment type="similarity">
    <text evidence="2">Belongs to the acyltransferase 3 family.</text>
</comment>
<gene>
    <name evidence="9" type="ORF">LQE92_05775</name>
</gene>
<dbReference type="Pfam" id="PF01757">
    <property type="entry name" value="Acyl_transf_3"/>
    <property type="match status" value="1"/>
</dbReference>
<feature type="transmembrane region" description="Helical" evidence="7">
    <location>
        <begin position="94"/>
        <end position="113"/>
    </location>
</feature>
<evidence type="ECO:0000256" key="5">
    <source>
        <dbReference type="ARBA" id="ARBA00022989"/>
    </source>
</evidence>
<keyword evidence="4 7" id="KW-0812">Transmembrane</keyword>
<accession>A0AAP2RJQ8</accession>
<keyword evidence="3" id="KW-1003">Cell membrane</keyword>
<organism evidence="9 10">
    <name type="scientific">Lientehia hominis</name>
    <dbReference type="NCBI Taxonomy" id="2897778"/>
    <lineage>
        <taxon>Bacteria</taxon>
        <taxon>Bacillati</taxon>
        <taxon>Bacillota</taxon>
        <taxon>Clostridia</taxon>
        <taxon>Lachnospirales</taxon>
        <taxon>Lachnospiraceae</taxon>
        <taxon>Lientehia</taxon>
    </lineage>
</organism>
<feature type="transmembrane region" description="Helical" evidence="7">
    <location>
        <begin position="309"/>
        <end position="327"/>
    </location>
</feature>
<name>A0AAP2RJQ8_9FIRM</name>
<evidence type="ECO:0000256" key="1">
    <source>
        <dbReference type="ARBA" id="ARBA00004651"/>
    </source>
</evidence>
<feature type="domain" description="Acyltransferase 3" evidence="8">
    <location>
        <begin position="8"/>
        <end position="327"/>
    </location>
</feature>
<feature type="transmembrane region" description="Helical" evidence="7">
    <location>
        <begin position="246"/>
        <end position="264"/>
    </location>
</feature>
<feature type="transmembrane region" description="Helical" evidence="7">
    <location>
        <begin position="170"/>
        <end position="189"/>
    </location>
</feature>
<evidence type="ECO:0000313" key="9">
    <source>
        <dbReference type="EMBL" id="MCD2492135.1"/>
    </source>
</evidence>
<evidence type="ECO:0000313" key="10">
    <source>
        <dbReference type="Proteomes" id="UP001299265"/>
    </source>
</evidence>
<dbReference type="PANTHER" id="PTHR40074:SF2">
    <property type="entry name" value="O-ACETYLTRANSFERASE WECH"/>
    <property type="match status" value="1"/>
</dbReference>
<feature type="transmembrane region" description="Helical" evidence="7">
    <location>
        <begin position="133"/>
        <end position="158"/>
    </location>
</feature>
<reference evidence="9 10" key="1">
    <citation type="submission" date="2021-11" db="EMBL/GenBank/DDBJ databases">
        <title>Lacrimispora sp. nov. NSJ-141 isolated from human feces.</title>
        <authorList>
            <person name="Abdugheni R."/>
        </authorList>
    </citation>
    <scope>NUCLEOTIDE SEQUENCE [LARGE SCALE GENOMIC DNA]</scope>
    <source>
        <strain evidence="9 10">NSJ-141</strain>
    </source>
</reference>
<dbReference type="GO" id="GO:0016413">
    <property type="term" value="F:O-acetyltransferase activity"/>
    <property type="evidence" value="ECO:0007669"/>
    <property type="project" value="TreeGrafter"/>
</dbReference>
<feature type="transmembrane region" description="Helical" evidence="7">
    <location>
        <begin position="51"/>
        <end position="73"/>
    </location>
</feature>
<keyword evidence="9" id="KW-0012">Acyltransferase</keyword>
<evidence type="ECO:0000256" key="2">
    <source>
        <dbReference type="ARBA" id="ARBA00007400"/>
    </source>
</evidence>
<evidence type="ECO:0000256" key="4">
    <source>
        <dbReference type="ARBA" id="ARBA00022692"/>
    </source>
</evidence>
<dbReference type="InterPro" id="IPR002656">
    <property type="entry name" value="Acyl_transf_3_dom"/>
</dbReference>
<evidence type="ECO:0000256" key="7">
    <source>
        <dbReference type="SAM" id="Phobius"/>
    </source>
</evidence>
<evidence type="ECO:0000256" key="6">
    <source>
        <dbReference type="ARBA" id="ARBA00023136"/>
    </source>
</evidence>
<keyword evidence="10" id="KW-1185">Reference proteome</keyword>
<proteinExistence type="inferred from homology"/>